<sequence length="554" mass="56444">MTTVSGPLKAVTNQQSSVAQVLVRAPGHRPHGGGVVTPESAPVTVSGGQVRFECIPGPAVLVLTWVGAVSDVVRLVVPATSTATLEECVLAAQVAGEADRSVLECLAGEVVADRRAAREAAQKAEQSAASASSAGEIAVKAQKAALESENNTNMYLSQAESFASAAGISAENSAKSAAQSQASADVARTAQSAAESSASQATSMADTASTQAGLAVDAQSQVEKARKEASKSAQEAKTSASQSMTAAEAAGRSEQKAADSAKTAGTEAQKVTSASQKAEASLEEAQAVLVKTGIAAAVFEEKGNELVTAWNTAEKNTAEYASRAEDAERKAVAAADRSMRQTEEFGDFFREATDSISWAGDKLTVMGKQSPSLRGPKGEPGPEGKPGTVGFEQLTPEQLERLRTDIGAPTWDTLGGKPPITVGEPLGEGAIAIGPRSDVQGLASDSGDGVAIGNEAAAQGAGVAIGDGARAAGRKSDYEPHGVAIGRGATAEVGGIAIGDGVHAAGGEIRLGITTDTPGMGLYLGELNLIEVLNNFTREIMSRLNILEEKIMYL</sequence>
<dbReference type="Gene3D" id="2.150.10.10">
    <property type="entry name" value="Serralysin-like metalloprotease, C-terminal"/>
    <property type="match status" value="1"/>
</dbReference>
<evidence type="ECO:0000256" key="1">
    <source>
        <dbReference type="SAM" id="MobiDB-lite"/>
    </source>
</evidence>
<keyword evidence="3" id="KW-1185">Reference proteome</keyword>
<evidence type="ECO:0000313" key="2">
    <source>
        <dbReference type="EMBL" id="PFG27390.1"/>
    </source>
</evidence>
<organism evidence="2 3">
    <name type="scientific">Corynebacterium renale</name>
    <dbReference type="NCBI Taxonomy" id="1724"/>
    <lineage>
        <taxon>Bacteria</taxon>
        <taxon>Bacillati</taxon>
        <taxon>Actinomycetota</taxon>
        <taxon>Actinomycetes</taxon>
        <taxon>Mycobacteriales</taxon>
        <taxon>Corynebacteriaceae</taxon>
        <taxon>Corynebacterium</taxon>
    </lineage>
</organism>
<gene>
    <name evidence="2" type="ORF">ATK06_0446</name>
</gene>
<reference evidence="2 3" key="1">
    <citation type="submission" date="2017-10" db="EMBL/GenBank/DDBJ databases">
        <title>Sequencing the genomes of 1000 actinobacteria strains.</title>
        <authorList>
            <person name="Klenk H.-P."/>
        </authorList>
    </citation>
    <scope>NUCLEOTIDE SEQUENCE [LARGE SCALE GENOMIC DNA]</scope>
    <source>
        <strain evidence="2 3">DSM 20688</strain>
    </source>
</reference>
<dbReference type="RefSeq" id="WP_048378910.1">
    <property type="nucleotide sequence ID" value="NZ_LDYE01000002.1"/>
</dbReference>
<dbReference type="Proteomes" id="UP000221653">
    <property type="component" value="Unassembled WGS sequence"/>
</dbReference>
<name>A0A2A9DNA7_9CORY</name>
<feature type="compositionally biased region" description="Polar residues" evidence="1">
    <location>
        <begin position="212"/>
        <end position="222"/>
    </location>
</feature>
<dbReference type="STRING" id="1724.GCA_001044175_00776"/>
<proteinExistence type="predicted"/>
<dbReference type="EMBL" id="PDJF01000001">
    <property type="protein sequence ID" value="PFG27390.1"/>
    <property type="molecule type" value="Genomic_DNA"/>
</dbReference>
<dbReference type="InterPro" id="IPR011049">
    <property type="entry name" value="Serralysin-like_metalloprot_C"/>
</dbReference>
<feature type="region of interest" description="Disordered" evidence="1">
    <location>
        <begin position="367"/>
        <end position="390"/>
    </location>
</feature>
<feature type="region of interest" description="Disordered" evidence="1">
    <location>
        <begin position="212"/>
        <end position="264"/>
    </location>
</feature>
<protein>
    <submittedName>
        <fullName evidence="2">Uncharacterized protein</fullName>
    </submittedName>
</protein>
<dbReference type="AlphaFoldDB" id="A0A2A9DNA7"/>
<accession>A0A2A9DNA7</accession>
<comment type="caution">
    <text evidence="2">The sequence shown here is derived from an EMBL/GenBank/DDBJ whole genome shotgun (WGS) entry which is preliminary data.</text>
</comment>
<feature type="compositionally biased region" description="Polar residues" evidence="1">
    <location>
        <begin position="231"/>
        <end position="245"/>
    </location>
</feature>
<evidence type="ECO:0000313" key="3">
    <source>
        <dbReference type="Proteomes" id="UP000221653"/>
    </source>
</evidence>